<feature type="compositionally biased region" description="Basic and acidic residues" evidence="1">
    <location>
        <begin position="277"/>
        <end position="286"/>
    </location>
</feature>
<feature type="compositionally biased region" description="Basic and acidic residues" evidence="1">
    <location>
        <begin position="604"/>
        <end position="614"/>
    </location>
</feature>
<evidence type="ECO:0000313" key="4">
    <source>
        <dbReference type="Proteomes" id="UP001303373"/>
    </source>
</evidence>
<feature type="compositionally biased region" description="Basic and acidic residues" evidence="1">
    <location>
        <begin position="499"/>
        <end position="517"/>
    </location>
</feature>
<dbReference type="EMBL" id="CP138581">
    <property type="protein sequence ID" value="WPG99017.1"/>
    <property type="molecule type" value="Genomic_DNA"/>
</dbReference>
<feature type="compositionally biased region" description="Polar residues" evidence="1">
    <location>
        <begin position="485"/>
        <end position="496"/>
    </location>
</feature>
<feature type="domain" description="J" evidence="2">
    <location>
        <begin position="8"/>
        <end position="76"/>
    </location>
</feature>
<feature type="compositionally biased region" description="Basic and acidic residues" evidence="1">
    <location>
        <begin position="621"/>
        <end position="634"/>
    </location>
</feature>
<dbReference type="AlphaFoldDB" id="A0AAQ3M2Q1"/>
<dbReference type="Proteomes" id="UP001303373">
    <property type="component" value="Chromosome 2"/>
</dbReference>
<gene>
    <name evidence="3" type="ORF">R9X50_00181900</name>
</gene>
<dbReference type="PRINTS" id="PR00625">
    <property type="entry name" value="JDOMAIN"/>
</dbReference>
<reference evidence="3 4" key="1">
    <citation type="submission" date="2023-11" db="EMBL/GenBank/DDBJ databases">
        <title>An acidophilic fungus is an integral part of prey digestion in a carnivorous sundew plant.</title>
        <authorList>
            <person name="Tsai I.J."/>
        </authorList>
    </citation>
    <scope>NUCLEOTIDE SEQUENCE [LARGE SCALE GENOMIC DNA]</scope>
    <source>
        <strain evidence="3">169a</strain>
    </source>
</reference>
<dbReference type="SMART" id="SM00271">
    <property type="entry name" value="DnaJ"/>
    <property type="match status" value="1"/>
</dbReference>
<feature type="compositionally biased region" description="Polar residues" evidence="1">
    <location>
        <begin position="636"/>
        <end position="648"/>
    </location>
</feature>
<dbReference type="InterPro" id="IPR050817">
    <property type="entry name" value="DjlA_DnaK_co-chaperone"/>
</dbReference>
<dbReference type="Gene3D" id="1.10.287.110">
    <property type="entry name" value="DnaJ domain"/>
    <property type="match status" value="1"/>
</dbReference>
<evidence type="ECO:0000313" key="3">
    <source>
        <dbReference type="EMBL" id="WPG99017.1"/>
    </source>
</evidence>
<feature type="region of interest" description="Disordered" evidence="1">
    <location>
        <begin position="87"/>
        <end position="648"/>
    </location>
</feature>
<feature type="compositionally biased region" description="Polar residues" evidence="1">
    <location>
        <begin position="419"/>
        <end position="430"/>
    </location>
</feature>
<dbReference type="InterPro" id="IPR036869">
    <property type="entry name" value="J_dom_sf"/>
</dbReference>
<name>A0AAQ3M2Q1_9PEZI</name>
<dbReference type="Pfam" id="PF00226">
    <property type="entry name" value="DnaJ"/>
    <property type="match status" value="1"/>
</dbReference>
<dbReference type="PANTHER" id="PTHR24074">
    <property type="entry name" value="CO-CHAPERONE PROTEIN DJLA"/>
    <property type="match status" value="1"/>
</dbReference>
<proteinExistence type="predicted"/>
<protein>
    <recommendedName>
        <fullName evidence="2">J domain-containing protein</fullName>
    </recommendedName>
</protein>
<accession>A0AAQ3M2Q1</accession>
<feature type="compositionally biased region" description="Basic and acidic residues" evidence="1">
    <location>
        <begin position="293"/>
        <end position="309"/>
    </location>
</feature>
<feature type="compositionally biased region" description="Basic and acidic residues" evidence="1">
    <location>
        <begin position="397"/>
        <end position="418"/>
    </location>
</feature>
<evidence type="ECO:0000259" key="2">
    <source>
        <dbReference type="PROSITE" id="PS50076"/>
    </source>
</evidence>
<dbReference type="SUPFAM" id="SSF46565">
    <property type="entry name" value="Chaperone J-domain"/>
    <property type="match status" value="1"/>
</dbReference>
<organism evidence="3 4">
    <name type="scientific">Acrodontium crateriforme</name>
    <dbReference type="NCBI Taxonomy" id="150365"/>
    <lineage>
        <taxon>Eukaryota</taxon>
        <taxon>Fungi</taxon>
        <taxon>Dikarya</taxon>
        <taxon>Ascomycota</taxon>
        <taxon>Pezizomycotina</taxon>
        <taxon>Dothideomycetes</taxon>
        <taxon>Dothideomycetidae</taxon>
        <taxon>Mycosphaerellales</taxon>
        <taxon>Teratosphaeriaceae</taxon>
        <taxon>Acrodontium</taxon>
    </lineage>
</organism>
<feature type="compositionally biased region" description="Basic and acidic residues" evidence="1">
    <location>
        <begin position="324"/>
        <end position="355"/>
    </location>
</feature>
<dbReference type="PROSITE" id="PS50076">
    <property type="entry name" value="DNAJ_2"/>
    <property type="match status" value="1"/>
</dbReference>
<dbReference type="InterPro" id="IPR001623">
    <property type="entry name" value="DnaJ_domain"/>
</dbReference>
<feature type="compositionally biased region" description="Basic and acidic residues" evidence="1">
    <location>
        <begin position="155"/>
        <end position="180"/>
    </location>
</feature>
<feature type="compositionally biased region" description="Basic and acidic residues" evidence="1">
    <location>
        <begin position="122"/>
        <end position="138"/>
    </location>
</feature>
<feature type="compositionally biased region" description="Basic and acidic residues" evidence="1">
    <location>
        <begin position="220"/>
        <end position="240"/>
    </location>
</feature>
<keyword evidence="4" id="KW-1185">Reference proteome</keyword>
<sequence>MADPLPPDPYLALGVAKDASSGAIKTQYRKLVLKFHPDKVKDASQKDAAADQFHKIQTAYEIIGDDDRRARYDAQCKLAELRKEVMERHGAKDAGARPTESRSAPRTPPVESPRASYFYSRPSERSDRVTPQYEERKPAGYSDPEYTESSPRATARKDPLSDRTTKRGYTRETKERERSTTKKSQRATRDERSRKTDREIKRDREHKSSHTYMDEPTSSDSDRYEAQSRKMREEDAELKRARAAFYDPPRKSKDEPTGYVPYDSDELSRKLYSQYDGAREYMERARRTGRPGSESRPEPVRQASLKDKLTSYVTGIRPPPTRTDSVRPKPTAGRDTEIRRSERRPSVDIVEEPRRAPALNKAYSSPVDIRIPAEKKRAQSVQIDAKDLPPDSPPRIRRAETMPVSREREREARPETRRQASNQPPRSSGLRQAEFPTGATKPATASEWTEPPTNKYRHYGQQYADDVEYPTPEGYRTEVREPSAPSRSNRYTTRSPSPVRERGSRGMGDRLDRERSSRTAAARYSANTPPGPSAAPRTTSHSYAYKPGVGVTDYVRPALSRENSTRAPVVDSSLLYGEVRTTRSPKQAYSKYSPPDSTPTTSKYTREVRPEDLRPSTGYDYVRRPGQDSRDRRPSYSRQTSGTVPYVK</sequence>
<evidence type="ECO:0000256" key="1">
    <source>
        <dbReference type="SAM" id="MobiDB-lite"/>
    </source>
</evidence>
<dbReference type="CDD" id="cd06257">
    <property type="entry name" value="DnaJ"/>
    <property type="match status" value="1"/>
</dbReference>
<feature type="compositionally biased region" description="Basic and acidic residues" evidence="1">
    <location>
        <begin position="187"/>
        <end position="208"/>
    </location>
</feature>